<proteinExistence type="predicted"/>
<keyword evidence="2" id="KW-1185">Reference proteome</keyword>
<dbReference type="KEGG" id="rub:GBA63_18235"/>
<evidence type="ECO:0000313" key="2">
    <source>
        <dbReference type="Proteomes" id="UP000501452"/>
    </source>
</evidence>
<dbReference type="AlphaFoldDB" id="A0A6G8QD50"/>
<dbReference type="EMBL" id="CP045119">
    <property type="protein sequence ID" value="QIN84362.1"/>
    <property type="molecule type" value="Genomic_DNA"/>
</dbReference>
<evidence type="ECO:0000313" key="1">
    <source>
        <dbReference type="EMBL" id="QIN84362.1"/>
    </source>
</evidence>
<dbReference type="InterPro" id="IPR011051">
    <property type="entry name" value="RmlC_Cupin_sf"/>
</dbReference>
<organism evidence="1 2">
    <name type="scientific">Rubrobacter tropicus</name>
    <dbReference type="NCBI Taxonomy" id="2653851"/>
    <lineage>
        <taxon>Bacteria</taxon>
        <taxon>Bacillati</taxon>
        <taxon>Actinomycetota</taxon>
        <taxon>Rubrobacteria</taxon>
        <taxon>Rubrobacterales</taxon>
        <taxon>Rubrobacteraceae</taxon>
        <taxon>Rubrobacter</taxon>
    </lineage>
</organism>
<dbReference type="RefSeq" id="WP_166172285.1">
    <property type="nucleotide sequence ID" value="NZ_CP045119.1"/>
</dbReference>
<accession>A0A6G8QD50</accession>
<reference evidence="1 2" key="1">
    <citation type="submission" date="2019-10" db="EMBL/GenBank/DDBJ databases">
        <title>Rubrobacter sp nov SCSIO 52090 isolated from a deep-sea sediment in the South China Sea.</title>
        <authorList>
            <person name="Chen R.W."/>
        </authorList>
    </citation>
    <scope>NUCLEOTIDE SEQUENCE [LARGE SCALE GENOMIC DNA]</scope>
    <source>
        <strain evidence="1 2">SCSIO 52909</strain>
    </source>
</reference>
<gene>
    <name evidence="1" type="ORF">GBA63_18235</name>
</gene>
<dbReference type="Proteomes" id="UP000501452">
    <property type="component" value="Chromosome"/>
</dbReference>
<sequence length="145" mass="16029">MLEEHPRGMVALNKAEGHDGRREIRYQRPAEEAPAVAMVLDQDLAVRYASRAVGRVASDPTVVVANPLSVYLHPEDGVWVRDALATPDRGTVHRLSVESEEPARMLEVPLGEFDEEDIVRLEDAYGRAGSVPGAQDRYGREAERA</sequence>
<protein>
    <submittedName>
        <fullName evidence="1">Uncharacterized protein</fullName>
    </submittedName>
</protein>
<dbReference type="SUPFAM" id="SSF51182">
    <property type="entry name" value="RmlC-like cupins"/>
    <property type="match status" value="1"/>
</dbReference>
<name>A0A6G8QD50_9ACTN</name>